<organism evidence="5">
    <name type="scientific">Fervidicoccus fontis</name>
    <dbReference type="NCBI Taxonomy" id="683846"/>
    <lineage>
        <taxon>Archaea</taxon>
        <taxon>Thermoproteota</taxon>
        <taxon>Thermoprotei</taxon>
        <taxon>Fervidicoccales</taxon>
        <taxon>Fervidicoccaceae</taxon>
        <taxon>Fervidicoccus</taxon>
    </lineage>
</organism>
<proteinExistence type="predicted"/>
<reference evidence="5" key="1">
    <citation type="journal article" date="2020" name="mSystems">
        <title>Genome- and Community-Level Interaction Insights into Carbon Utilization and Element Cycling Functions of Hydrothermarchaeota in Hydrothermal Sediment.</title>
        <authorList>
            <person name="Zhou Z."/>
            <person name="Liu Y."/>
            <person name="Xu W."/>
            <person name="Pan J."/>
            <person name="Luo Z.H."/>
            <person name="Li M."/>
        </authorList>
    </citation>
    <scope>NUCLEOTIDE SEQUENCE [LARGE SCALE GENOMIC DNA]</scope>
    <source>
        <strain evidence="5">SpSt-123</strain>
    </source>
</reference>
<dbReference type="PANTHER" id="PTHR11451:SF44">
    <property type="entry name" value="THREONINE--TRNA LIGASE, CHLOROPLASTIC_MITOCHONDRIAL 2"/>
    <property type="match status" value="1"/>
</dbReference>
<dbReference type="InterPro" id="IPR015011">
    <property type="entry name" value="Threonyl-tRNA_syn_edit_dom_arc"/>
</dbReference>
<dbReference type="PANTHER" id="PTHR11451">
    <property type="entry name" value="THREONINE-TRNA LIGASE"/>
    <property type="match status" value="1"/>
</dbReference>
<dbReference type="EMBL" id="DSDY01000035">
    <property type="protein sequence ID" value="HDS10175.1"/>
    <property type="molecule type" value="Genomic_DNA"/>
</dbReference>
<gene>
    <name evidence="5" type="ORF">ENO04_00920</name>
</gene>
<dbReference type="AlphaFoldDB" id="A0A7C1E3D4"/>
<dbReference type="GO" id="GO:0005524">
    <property type="term" value="F:ATP binding"/>
    <property type="evidence" value="ECO:0007669"/>
    <property type="project" value="InterPro"/>
</dbReference>
<dbReference type="GO" id="GO:0005737">
    <property type="term" value="C:cytoplasm"/>
    <property type="evidence" value="ECO:0007669"/>
    <property type="project" value="InterPro"/>
</dbReference>
<evidence type="ECO:0000256" key="1">
    <source>
        <dbReference type="ARBA" id="ARBA00022490"/>
    </source>
</evidence>
<dbReference type="Gene3D" id="3.50.80.10">
    <property type="entry name" value="D-tyrosyl-tRNA(Tyr) deacylase"/>
    <property type="match status" value="1"/>
</dbReference>
<dbReference type="InterPro" id="IPR023509">
    <property type="entry name" value="DTD-like_sf"/>
</dbReference>
<dbReference type="Pfam" id="PF08915">
    <property type="entry name" value="tRNA-Thr_ED"/>
    <property type="match status" value="1"/>
</dbReference>
<evidence type="ECO:0008006" key="6">
    <source>
        <dbReference type="Google" id="ProtNLM"/>
    </source>
</evidence>
<sequence length="398" mass="44577">MRVLLLHAERFSYTPTKKAVSQADEEAGPHSVENALVVFTTVEDGDDEEIVRKASLDIAEHAAKVKADIIVVYPYAHLSSNLAPLREARQVLSELAKSLENLGLKVHKAPFGWYKAFDIRVHGHPLAELSRSYSATERMPPLMETTRDFEQKLYSDYLQRFGLALGGKATRMSDKWRSALEDVAMELRTCDGETATVFTKDITAEKIDYCTEYLLEGVAQPIRAFFIERGIPTTLDKLKSVIGEEGLVVNEKHVWLQGKQFKFLVGLSLSGDKTLAFMNTILAGMIAMNIEKMQSSQYIPMLPIKYSVVQAYIAINNPVSSEYASLVASKVGKKLKRVVVDDSDSKLAEKLRRAGMLWAPYVIVVGKREEESRAVSIRRRADGTTKVVPVDELEEQLY</sequence>
<name>A0A7C1E3D4_9CREN</name>
<dbReference type="Pfam" id="PF03129">
    <property type="entry name" value="HGTP_anticodon"/>
    <property type="match status" value="1"/>
</dbReference>
<keyword evidence="2" id="KW-0648">Protein biosynthesis</keyword>
<evidence type="ECO:0000256" key="2">
    <source>
        <dbReference type="ARBA" id="ARBA00022917"/>
    </source>
</evidence>
<comment type="caution">
    <text evidence="5">The sequence shown here is derived from an EMBL/GenBank/DDBJ whole genome shotgun (WGS) entry which is preliminary data.</text>
</comment>
<evidence type="ECO:0000313" key="5">
    <source>
        <dbReference type="EMBL" id="HDS10175.1"/>
    </source>
</evidence>
<keyword evidence="1" id="KW-0963">Cytoplasm</keyword>
<accession>A0A7C1E3D4</accession>
<dbReference type="InterPro" id="IPR004154">
    <property type="entry name" value="Anticodon-bd"/>
</dbReference>
<feature type="domain" description="Anticodon-binding" evidence="3">
    <location>
        <begin position="312"/>
        <end position="396"/>
    </location>
</feature>
<feature type="domain" description="Threonyl-tRNA synthetase editing" evidence="4">
    <location>
        <begin position="1"/>
        <end position="132"/>
    </location>
</feature>
<evidence type="ECO:0000259" key="4">
    <source>
        <dbReference type="Pfam" id="PF08915"/>
    </source>
</evidence>
<evidence type="ECO:0000259" key="3">
    <source>
        <dbReference type="Pfam" id="PF03129"/>
    </source>
</evidence>
<dbReference type="GO" id="GO:0006435">
    <property type="term" value="P:threonyl-tRNA aminoacylation"/>
    <property type="evidence" value="ECO:0007669"/>
    <property type="project" value="TreeGrafter"/>
</dbReference>
<dbReference type="InterPro" id="IPR036621">
    <property type="entry name" value="Anticodon-bd_dom_sf"/>
</dbReference>
<protein>
    <recommendedName>
        <fullName evidence="6">Threonine--tRNA ligase</fullName>
    </recommendedName>
</protein>
<dbReference type="GO" id="GO:0008270">
    <property type="term" value="F:zinc ion binding"/>
    <property type="evidence" value="ECO:0007669"/>
    <property type="project" value="InterPro"/>
</dbReference>
<dbReference type="GO" id="GO:0004829">
    <property type="term" value="F:threonine-tRNA ligase activity"/>
    <property type="evidence" value="ECO:0007669"/>
    <property type="project" value="InterPro"/>
</dbReference>
<dbReference type="SUPFAM" id="SSF52954">
    <property type="entry name" value="Class II aaRS ABD-related"/>
    <property type="match status" value="1"/>
</dbReference>
<dbReference type="Gene3D" id="3.40.50.800">
    <property type="entry name" value="Anticodon-binding domain"/>
    <property type="match status" value="1"/>
</dbReference>